<dbReference type="GeneID" id="28852015"/>
<dbReference type="PANTHER" id="PTHR24359:SF1">
    <property type="entry name" value="INHIBITOR OF NUCLEAR FACTOR KAPPA-B KINASE EPSILON SUBUNIT HOMOLOG 1-RELATED"/>
    <property type="match status" value="1"/>
</dbReference>
<dbReference type="AlphaFoldDB" id="A0A179F8I2"/>
<dbReference type="KEGG" id="pchm:VFPPC_09494"/>
<dbReference type="OrthoDB" id="1046782at2759"/>
<dbReference type="GO" id="GO:0004674">
    <property type="term" value="F:protein serine/threonine kinase activity"/>
    <property type="evidence" value="ECO:0007669"/>
    <property type="project" value="TreeGrafter"/>
</dbReference>
<feature type="region of interest" description="Disordered" evidence="1">
    <location>
        <begin position="364"/>
        <end position="388"/>
    </location>
</feature>
<evidence type="ECO:0000313" key="4">
    <source>
        <dbReference type="Proteomes" id="UP000078397"/>
    </source>
</evidence>
<feature type="compositionally biased region" description="Basic and acidic residues" evidence="1">
    <location>
        <begin position="373"/>
        <end position="388"/>
    </location>
</feature>
<proteinExistence type="predicted"/>
<dbReference type="RefSeq" id="XP_018139391.1">
    <property type="nucleotide sequence ID" value="XM_018288021.1"/>
</dbReference>
<keyword evidence="3" id="KW-0808">Transferase</keyword>
<gene>
    <name evidence="3" type="ORF">VFPPC_09494</name>
</gene>
<dbReference type="Pfam" id="PF00069">
    <property type="entry name" value="Pkinase"/>
    <property type="match status" value="1"/>
</dbReference>
<accession>A0A179F8I2</accession>
<keyword evidence="3" id="KW-0418">Kinase</keyword>
<dbReference type="SMART" id="SM00220">
    <property type="entry name" value="S_TKc"/>
    <property type="match status" value="1"/>
</dbReference>
<comment type="caution">
    <text evidence="3">The sequence shown here is derived from an EMBL/GenBank/DDBJ whole genome shotgun (WGS) entry which is preliminary data.</text>
</comment>
<reference evidence="3 4" key="1">
    <citation type="journal article" date="2016" name="PLoS Pathog.">
        <title>Biosynthesis of antibiotic leucinostatins in bio-control fungus Purpureocillium lilacinum and their inhibition on phytophthora revealed by genome mining.</title>
        <authorList>
            <person name="Wang G."/>
            <person name="Liu Z."/>
            <person name="Lin R."/>
            <person name="Li E."/>
            <person name="Mao Z."/>
            <person name="Ling J."/>
            <person name="Yang Y."/>
            <person name="Yin W.B."/>
            <person name="Xie B."/>
        </authorList>
    </citation>
    <scope>NUCLEOTIDE SEQUENCE [LARGE SCALE GENOMIC DNA]</scope>
    <source>
        <strain evidence="3">170</strain>
    </source>
</reference>
<dbReference type="Proteomes" id="UP000078397">
    <property type="component" value="Unassembled WGS sequence"/>
</dbReference>
<dbReference type="PROSITE" id="PS50011">
    <property type="entry name" value="PROTEIN_KINASE_DOM"/>
    <property type="match status" value="1"/>
</dbReference>
<dbReference type="InterPro" id="IPR011009">
    <property type="entry name" value="Kinase-like_dom_sf"/>
</dbReference>
<organism evidence="3 4">
    <name type="scientific">Pochonia chlamydosporia 170</name>
    <dbReference type="NCBI Taxonomy" id="1380566"/>
    <lineage>
        <taxon>Eukaryota</taxon>
        <taxon>Fungi</taxon>
        <taxon>Dikarya</taxon>
        <taxon>Ascomycota</taxon>
        <taxon>Pezizomycotina</taxon>
        <taxon>Sordariomycetes</taxon>
        <taxon>Hypocreomycetidae</taxon>
        <taxon>Hypocreales</taxon>
        <taxon>Clavicipitaceae</taxon>
        <taxon>Pochonia</taxon>
    </lineage>
</organism>
<dbReference type="SUPFAM" id="SSF56112">
    <property type="entry name" value="Protein kinase-like (PK-like)"/>
    <property type="match status" value="1"/>
</dbReference>
<dbReference type="Gene3D" id="1.10.510.10">
    <property type="entry name" value="Transferase(Phosphotransferase) domain 1"/>
    <property type="match status" value="1"/>
</dbReference>
<feature type="domain" description="Protein kinase" evidence="2">
    <location>
        <begin position="227"/>
        <end position="565"/>
    </location>
</feature>
<dbReference type="PANTHER" id="PTHR24359">
    <property type="entry name" value="SERINE/THREONINE-PROTEIN KINASE SBK1"/>
    <property type="match status" value="1"/>
</dbReference>
<protein>
    <submittedName>
        <fullName evidence="3">Kinase domain-containing protein</fullName>
    </submittedName>
</protein>
<name>A0A179F8I2_METCM</name>
<dbReference type="GO" id="GO:0005524">
    <property type="term" value="F:ATP binding"/>
    <property type="evidence" value="ECO:0007669"/>
    <property type="project" value="InterPro"/>
</dbReference>
<dbReference type="STRING" id="1380566.A0A179F8I2"/>
<dbReference type="EMBL" id="LSBJ02000007">
    <property type="protein sequence ID" value="OAQ61687.1"/>
    <property type="molecule type" value="Genomic_DNA"/>
</dbReference>
<keyword evidence="4" id="KW-1185">Reference proteome</keyword>
<evidence type="ECO:0000313" key="3">
    <source>
        <dbReference type="EMBL" id="OAQ61687.1"/>
    </source>
</evidence>
<evidence type="ECO:0000256" key="1">
    <source>
        <dbReference type="SAM" id="MobiDB-lite"/>
    </source>
</evidence>
<sequence>MVEIAQNQEDKDCHSPVARYISLPTAPNSQVDESLVSDDCDNVMTLEQVHCFLDIAKESSILDSVHLKLKNSRLPSEMADHQSRGYLPIEVCLGILTRDIIKALIKETHSGVPVEEFKKLLNAAIESPRLLAILILMESISLLSVVEKAKIFDRHLPLIEAPNGVNSGLRTSISGDKVTHLLSNWTDNMLCVFDAHQNTVCVPFFNFELVEDKIPYFTLVSGTHLPWKSCGVMATGGSGIIRQVSIHPGHHNFKSEKSSEQEEHYFALKEIGTLCKDSYLQELRALRKTHATDAIKMHLIKLLLAFEHGTRKFLMFEWADGNLYDYWKGNAAPPEPTIEKCRWAAKQCLGLAAALGKIHGHDNLGDPSYSSDTPEKKDAEGDEKDWGRHGDIKPQNILWFKSYANEKDFLVISDLGLTRFHSQGSRSKVSPSGLEGHTAAYCPPEMVVSKHISQRYDIWSLGCVFLEFCTWWARGYQEGILRFESDRGDWVPGFIKNNNFFIVSKSEESYIPAQINPAVSQQIKDLLESHGDDRFAGPMLKLVKNKMLVVDKTKRAGIVEVHEELSEMVKKLEISKG</sequence>
<evidence type="ECO:0000259" key="2">
    <source>
        <dbReference type="PROSITE" id="PS50011"/>
    </source>
</evidence>
<dbReference type="InterPro" id="IPR000719">
    <property type="entry name" value="Prot_kinase_dom"/>
</dbReference>